<name>A0A542ZSH9_9ACTN</name>
<feature type="binding site" evidence="5">
    <location>
        <position position="118"/>
    </location>
    <ligand>
        <name>Mg(2+)</name>
        <dbReference type="ChEBI" id="CHEBI:18420"/>
    </ligand>
</feature>
<comment type="cofactor">
    <cofactor evidence="1">
        <name>Mg(2+)</name>
        <dbReference type="ChEBI" id="CHEBI:18420"/>
    </cofactor>
</comment>
<proteinExistence type="predicted"/>
<feature type="binding site" evidence="4">
    <location>
        <position position="118"/>
    </location>
    <ligand>
        <name>substrate</name>
    </ligand>
</feature>
<dbReference type="PIRSF" id="PIRSF015582">
    <property type="entry name" value="Cit_lyase_B"/>
    <property type="match status" value="1"/>
</dbReference>
<dbReference type="GO" id="GO:0016829">
    <property type="term" value="F:lyase activity"/>
    <property type="evidence" value="ECO:0007669"/>
    <property type="project" value="UniProtKB-KW"/>
</dbReference>
<dbReference type="Gene3D" id="3.20.20.60">
    <property type="entry name" value="Phosphoenolpyruvate-binding domains"/>
    <property type="match status" value="1"/>
</dbReference>
<dbReference type="RefSeq" id="WP_142093040.1">
    <property type="nucleotide sequence ID" value="NZ_BAAAMD010000001.1"/>
</dbReference>
<dbReference type="Proteomes" id="UP000316196">
    <property type="component" value="Unassembled WGS sequence"/>
</dbReference>
<evidence type="ECO:0000256" key="5">
    <source>
        <dbReference type="PIRSR" id="PIRSR015582-2"/>
    </source>
</evidence>
<protein>
    <submittedName>
        <fullName evidence="7">Citrate lyase subunit beta/citryl-CoA lyase</fullName>
    </submittedName>
</protein>
<dbReference type="GO" id="GO:0000287">
    <property type="term" value="F:magnesium ion binding"/>
    <property type="evidence" value="ECO:0007669"/>
    <property type="project" value="TreeGrafter"/>
</dbReference>
<keyword evidence="8" id="KW-1185">Reference proteome</keyword>
<evidence type="ECO:0000256" key="1">
    <source>
        <dbReference type="ARBA" id="ARBA00001946"/>
    </source>
</evidence>
<comment type="caution">
    <text evidence="7">The sequence shown here is derived from an EMBL/GenBank/DDBJ whole genome shotgun (WGS) entry which is preliminary data.</text>
</comment>
<evidence type="ECO:0000256" key="4">
    <source>
        <dbReference type="PIRSR" id="PIRSR015582-1"/>
    </source>
</evidence>
<dbReference type="PANTHER" id="PTHR32308:SF10">
    <property type="entry name" value="CITRATE LYASE SUBUNIT BETA"/>
    <property type="match status" value="1"/>
</dbReference>
<feature type="domain" description="HpcH/HpaI aldolase/citrate lyase" evidence="6">
    <location>
        <begin position="16"/>
        <end position="227"/>
    </location>
</feature>
<dbReference type="PANTHER" id="PTHR32308">
    <property type="entry name" value="LYASE BETA SUBUNIT, PUTATIVE (AFU_ORTHOLOGUE AFUA_4G13030)-RELATED"/>
    <property type="match status" value="1"/>
</dbReference>
<evidence type="ECO:0000256" key="2">
    <source>
        <dbReference type="ARBA" id="ARBA00022723"/>
    </source>
</evidence>
<gene>
    <name evidence="7" type="ORF">FB460_1104</name>
</gene>
<evidence type="ECO:0000256" key="3">
    <source>
        <dbReference type="ARBA" id="ARBA00022842"/>
    </source>
</evidence>
<keyword evidence="2 5" id="KW-0479">Metal-binding</keyword>
<dbReference type="InterPro" id="IPR005000">
    <property type="entry name" value="Aldolase/citrate-lyase_domain"/>
</dbReference>
<accession>A0A542ZSH9</accession>
<keyword evidence="7" id="KW-0456">Lyase</keyword>
<organism evidence="7 8">
    <name type="scientific">Propioniferax innocua</name>
    <dbReference type="NCBI Taxonomy" id="1753"/>
    <lineage>
        <taxon>Bacteria</taxon>
        <taxon>Bacillati</taxon>
        <taxon>Actinomycetota</taxon>
        <taxon>Actinomycetes</taxon>
        <taxon>Propionibacteriales</taxon>
        <taxon>Propionibacteriaceae</taxon>
        <taxon>Propioniferax</taxon>
    </lineage>
</organism>
<sequence length="296" mass="31170">MKADATAQPWLPPGPAMLFCPADRPDRYGKAAERSDVVIIDLEDAVAPADKPAAREALVAHPLDPASTIVRLNPFDSGEFEADLEALAKTQYRCVMLAKAESAEQVEQVPVGVLALVETPLGVVRADEIAAASNCVGLMWGAEDLVAAMGGDASRFAAMTSATGSPMMGQYRDAPRYARARVAMAAAAFGRFAVDAVHLDIADHDGLRAEADDAVALGFMATACIHPGQVPVIRDAYAPTPEEVSRAERIVSAARNEAGVFQLDGRMVDAPVISLAHSVLRRARATGTTTIGVDHD</sequence>
<keyword evidence="3 5" id="KW-0460">Magnesium</keyword>
<dbReference type="Pfam" id="PF03328">
    <property type="entry name" value="HpcH_HpaI"/>
    <property type="match status" value="1"/>
</dbReference>
<reference evidence="7 8" key="1">
    <citation type="submission" date="2019-06" db="EMBL/GenBank/DDBJ databases">
        <title>Sequencing the genomes of 1000 actinobacteria strains.</title>
        <authorList>
            <person name="Klenk H.-P."/>
        </authorList>
    </citation>
    <scope>NUCLEOTIDE SEQUENCE [LARGE SCALE GENOMIC DNA]</scope>
    <source>
        <strain evidence="7 8">DSM 8251</strain>
    </source>
</reference>
<dbReference type="AlphaFoldDB" id="A0A542ZSH9"/>
<dbReference type="SUPFAM" id="SSF51621">
    <property type="entry name" value="Phosphoenolpyruvate/pyruvate domain"/>
    <property type="match status" value="1"/>
</dbReference>
<dbReference type="OrthoDB" id="5172636at2"/>
<dbReference type="GO" id="GO:0006107">
    <property type="term" value="P:oxaloacetate metabolic process"/>
    <property type="evidence" value="ECO:0007669"/>
    <property type="project" value="TreeGrafter"/>
</dbReference>
<feature type="binding site" evidence="5">
    <location>
        <position position="144"/>
    </location>
    <ligand>
        <name>Mg(2+)</name>
        <dbReference type="ChEBI" id="CHEBI:18420"/>
    </ligand>
</feature>
<dbReference type="InterPro" id="IPR040442">
    <property type="entry name" value="Pyrv_kinase-like_dom_sf"/>
</dbReference>
<feature type="binding site" evidence="4">
    <location>
        <position position="71"/>
    </location>
    <ligand>
        <name>substrate</name>
    </ligand>
</feature>
<evidence type="ECO:0000313" key="7">
    <source>
        <dbReference type="EMBL" id="TQL63302.1"/>
    </source>
</evidence>
<dbReference type="InterPro" id="IPR015813">
    <property type="entry name" value="Pyrv/PenolPyrv_kinase-like_dom"/>
</dbReference>
<evidence type="ECO:0000313" key="8">
    <source>
        <dbReference type="Proteomes" id="UP000316196"/>
    </source>
</evidence>
<dbReference type="EMBL" id="VFOR01000001">
    <property type="protein sequence ID" value="TQL63302.1"/>
    <property type="molecule type" value="Genomic_DNA"/>
</dbReference>
<evidence type="ECO:0000259" key="6">
    <source>
        <dbReference type="Pfam" id="PF03328"/>
    </source>
</evidence>
<dbReference type="InterPro" id="IPR011206">
    <property type="entry name" value="Citrate_lyase_beta/mcl1/mcl2"/>
</dbReference>